<evidence type="ECO:0000313" key="5">
    <source>
        <dbReference type="Proteomes" id="UP000192448"/>
    </source>
</evidence>
<sequence>MNCPFCGAEVDRSGTCDRCGRVQESTSPTGWRPDPTARHEGRYYAAGHPTNRVRDGRAQSSDPDGGRMLPDYVELPASRSSIRSTWLGTGAATVILVMVAVVAWVLLMAARRPPPPPETGYLSALKEAGLTNQFNSDANAVAHGHQVCRQLEDGGPQQGVPADKIAVDSFCPQFTQGFHILDSATVSGIFVVTDSAGVDAITSDGATCQGANGYSDVGRDTQVIVKNGKGEILATTALGQGKGNSANCTFSFSFPVTEGQDRYVVSVGRRGEFSYSFGQLRAQGVQIHLGH</sequence>
<keyword evidence="2" id="KW-0472">Membrane</keyword>
<evidence type="ECO:0000256" key="2">
    <source>
        <dbReference type="SAM" id="Phobius"/>
    </source>
</evidence>
<dbReference type="Pfam" id="PF05305">
    <property type="entry name" value="DUF732"/>
    <property type="match status" value="1"/>
</dbReference>
<name>A0A1X0B194_9MYCO</name>
<dbReference type="InterPro" id="IPR007969">
    <property type="entry name" value="DUF732"/>
</dbReference>
<dbReference type="STRING" id="1927124.BST13_13295"/>
<feature type="region of interest" description="Disordered" evidence="1">
    <location>
        <begin position="47"/>
        <end position="67"/>
    </location>
</feature>
<dbReference type="OrthoDB" id="4702482at2"/>
<dbReference type="Proteomes" id="UP000192448">
    <property type="component" value="Unassembled WGS sequence"/>
</dbReference>
<accession>A0A1X0B194</accession>
<feature type="transmembrane region" description="Helical" evidence="2">
    <location>
        <begin position="86"/>
        <end position="107"/>
    </location>
</feature>
<proteinExistence type="predicted"/>
<reference evidence="4 5" key="1">
    <citation type="submission" date="2017-02" db="EMBL/GenBank/DDBJ databases">
        <title>The new phylogeny of genus Mycobacterium.</title>
        <authorList>
            <person name="Tortoli E."/>
            <person name="Trovato A."/>
            <person name="Cirillo D.M."/>
        </authorList>
    </citation>
    <scope>NUCLEOTIDE SEQUENCE [LARGE SCALE GENOMIC DNA]</scope>
    <source>
        <strain evidence="4 5">RW6</strain>
    </source>
</reference>
<keyword evidence="2" id="KW-1133">Transmembrane helix</keyword>
<protein>
    <recommendedName>
        <fullName evidence="3">DUF732 domain-containing protein</fullName>
    </recommendedName>
</protein>
<evidence type="ECO:0000313" key="4">
    <source>
        <dbReference type="EMBL" id="ORA35969.1"/>
    </source>
</evidence>
<organism evidence="4 5">
    <name type="scientific">Mycobacterium aquaticum</name>
    <dbReference type="NCBI Taxonomy" id="1927124"/>
    <lineage>
        <taxon>Bacteria</taxon>
        <taxon>Bacillati</taxon>
        <taxon>Actinomycetota</taxon>
        <taxon>Actinomycetes</taxon>
        <taxon>Mycobacteriales</taxon>
        <taxon>Mycobacteriaceae</taxon>
        <taxon>Mycobacterium</taxon>
    </lineage>
</organism>
<dbReference type="RefSeq" id="WP_083164485.1">
    <property type="nucleotide sequence ID" value="NZ_MVHF01000010.1"/>
</dbReference>
<dbReference type="EMBL" id="MVHF01000010">
    <property type="protein sequence ID" value="ORA35969.1"/>
    <property type="molecule type" value="Genomic_DNA"/>
</dbReference>
<feature type="domain" description="DUF732" evidence="3">
    <location>
        <begin position="118"/>
        <end position="158"/>
    </location>
</feature>
<evidence type="ECO:0000259" key="3">
    <source>
        <dbReference type="Pfam" id="PF05305"/>
    </source>
</evidence>
<keyword evidence="2" id="KW-0812">Transmembrane</keyword>
<dbReference type="AlphaFoldDB" id="A0A1X0B194"/>
<keyword evidence="5" id="KW-1185">Reference proteome</keyword>
<gene>
    <name evidence="4" type="ORF">BST13_13295</name>
</gene>
<comment type="caution">
    <text evidence="4">The sequence shown here is derived from an EMBL/GenBank/DDBJ whole genome shotgun (WGS) entry which is preliminary data.</text>
</comment>
<evidence type="ECO:0000256" key="1">
    <source>
        <dbReference type="SAM" id="MobiDB-lite"/>
    </source>
</evidence>